<evidence type="ECO:0000313" key="1">
    <source>
        <dbReference type="EMBL" id="KAI4352676.1"/>
    </source>
</evidence>
<name>A0ACB9PVV7_BAUVA</name>
<dbReference type="Proteomes" id="UP000828941">
    <property type="component" value="Chromosome 3"/>
</dbReference>
<keyword evidence="2" id="KW-1185">Reference proteome</keyword>
<proteinExistence type="predicted"/>
<organism evidence="1 2">
    <name type="scientific">Bauhinia variegata</name>
    <name type="common">Purple orchid tree</name>
    <name type="synonym">Phanera variegata</name>
    <dbReference type="NCBI Taxonomy" id="167791"/>
    <lineage>
        <taxon>Eukaryota</taxon>
        <taxon>Viridiplantae</taxon>
        <taxon>Streptophyta</taxon>
        <taxon>Embryophyta</taxon>
        <taxon>Tracheophyta</taxon>
        <taxon>Spermatophyta</taxon>
        <taxon>Magnoliopsida</taxon>
        <taxon>eudicotyledons</taxon>
        <taxon>Gunneridae</taxon>
        <taxon>Pentapetalae</taxon>
        <taxon>rosids</taxon>
        <taxon>fabids</taxon>
        <taxon>Fabales</taxon>
        <taxon>Fabaceae</taxon>
        <taxon>Cercidoideae</taxon>
        <taxon>Cercideae</taxon>
        <taxon>Bauhiniinae</taxon>
        <taxon>Bauhinia</taxon>
    </lineage>
</organism>
<evidence type="ECO:0000313" key="2">
    <source>
        <dbReference type="Proteomes" id="UP000828941"/>
    </source>
</evidence>
<accession>A0ACB9PVV7</accession>
<dbReference type="EMBL" id="CM039428">
    <property type="protein sequence ID" value="KAI4352676.1"/>
    <property type="molecule type" value="Genomic_DNA"/>
</dbReference>
<comment type="caution">
    <text evidence="1">The sequence shown here is derived from an EMBL/GenBank/DDBJ whole genome shotgun (WGS) entry which is preliminary data.</text>
</comment>
<sequence length="496" mass="54495">MLPITCCCLLICLLSSFSPPVIAVFNLSLPHQHPYPEAVVHEVQRTINASLSRRELLSATNHDQASCLTGNPVDDCWRCDPNWGVNRQRLADCGIGFGRDAMGGKGGQIYIVSDSSDLDPANPRPGTLRHAVIQDEPLWIVFSTDMTINLKHELIFNSYKTVDGRGTNVHITGHGCITLQYVSNIIIHNVHVHHCKPSGNTNIRSTPTHVGFRGKSDGDGISIFSSRKIWIDHCALSYCTDGLIDAIMGSTGITISSNHFAHHNEVMLLGHDDRYLPDAGMQVTIAFNHFGEGLVQRMPRCRHGYIHVVNNDFTQWQMYAIGGSANPTINSQGNRYTAPSDPNSKEVTKRVETDEKEWAGWNWRTEGDVMVNGAFFVPSGAELSEQYARASSVEPKSAAQIDQLTMYSGVFGDPRDNGDLYPGFNGGGTVTGATSTTGTGGSTDDGDFFGMIFRGSSSEAAPPPSSILSTFLSFLIILIWFLSPTNYHYYDYYLYN</sequence>
<reference evidence="1 2" key="1">
    <citation type="journal article" date="2022" name="DNA Res.">
        <title>Chromosomal-level genome assembly of the orchid tree Bauhinia variegata (Leguminosae; Cercidoideae) supports the allotetraploid origin hypothesis of Bauhinia.</title>
        <authorList>
            <person name="Zhong Y."/>
            <person name="Chen Y."/>
            <person name="Zheng D."/>
            <person name="Pang J."/>
            <person name="Liu Y."/>
            <person name="Luo S."/>
            <person name="Meng S."/>
            <person name="Qian L."/>
            <person name="Wei D."/>
            <person name="Dai S."/>
            <person name="Zhou R."/>
        </authorList>
    </citation>
    <scope>NUCLEOTIDE SEQUENCE [LARGE SCALE GENOMIC DNA]</scope>
    <source>
        <strain evidence="1">BV-YZ2020</strain>
    </source>
</reference>
<gene>
    <name evidence="1" type="ORF">L6164_006903</name>
</gene>
<protein>
    <submittedName>
        <fullName evidence="1">Uncharacterized protein</fullName>
    </submittedName>
</protein>